<protein>
    <submittedName>
        <fullName evidence="1">Uncharacterized protein</fullName>
    </submittedName>
</protein>
<dbReference type="AlphaFoldDB" id="A0A0V0Z890"/>
<accession>A0A0V0Z890</accession>
<dbReference type="OrthoDB" id="10454502at2759"/>
<reference evidence="1 2" key="1">
    <citation type="submission" date="2015-01" db="EMBL/GenBank/DDBJ databases">
        <title>Evolution of Trichinella species and genotypes.</title>
        <authorList>
            <person name="Korhonen P.K."/>
            <person name="Edoardo P."/>
            <person name="Giuseppe L.R."/>
            <person name="Gasser R.B."/>
        </authorList>
    </citation>
    <scope>NUCLEOTIDE SEQUENCE [LARGE SCALE GENOMIC DNA]</scope>
    <source>
        <strain evidence="1">ISS2496</strain>
    </source>
</reference>
<evidence type="ECO:0000313" key="1">
    <source>
        <dbReference type="EMBL" id="KRY08547.1"/>
    </source>
</evidence>
<evidence type="ECO:0000313" key="2">
    <source>
        <dbReference type="Proteomes" id="UP000054783"/>
    </source>
</evidence>
<dbReference type="EMBL" id="JYDQ01000326">
    <property type="protein sequence ID" value="KRY08547.1"/>
    <property type="molecule type" value="Genomic_DNA"/>
</dbReference>
<name>A0A0V0Z890_9BILA</name>
<keyword evidence="2" id="KW-1185">Reference proteome</keyword>
<organism evidence="1 2">
    <name type="scientific">Trichinella patagoniensis</name>
    <dbReference type="NCBI Taxonomy" id="990121"/>
    <lineage>
        <taxon>Eukaryota</taxon>
        <taxon>Metazoa</taxon>
        <taxon>Ecdysozoa</taxon>
        <taxon>Nematoda</taxon>
        <taxon>Enoplea</taxon>
        <taxon>Dorylaimia</taxon>
        <taxon>Trichinellida</taxon>
        <taxon>Trichinellidae</taxon>
        <taxon>Trichinella</taxon>
    </lineage>
</organism>
<sequence>MTHYAAKSEFQDCVKKQALKVKGIYCMIDHQADVSINNVVMFVKLLSVFVIDGKDQVLRNVAKHEILQHLRAFENEFRQYFPIGDDDVDEYQDEFLKLKNDSIASDMLEEKSVI</sequence>
<comment type="caution">
    <text evidence="1">The sequence shown here is derived from an EMBL/GenBank/DDBJ whole genome shotgun (WGS) entry which is preliminary data.</text>
</comment>
<proteinExistence type="predicted"/>
<gene>
    <name evidence="1" type="ORF">T12_6789</name>
</gene>
<dbReference type="Proteomes" id="UP000054783">
    <property type="component" value="Unassembled WGS sequence"/>
</dbReference>